<sequence length="121" mass="14218">MRYNEYAGDHILRDAFHLYRRNNITKSQTAFSRRILGMKPSYYSCMITRNRQPSRRVLETLLSVTKTIMGTFVGNPHFRQPYAANLNRAYDQLEKLIERINVELNFVDVMQELETDAEIAA</sequence>
<dbReference type="RefSeq" id="WP_284373422.1">
    <property type="nucleotide sequence ID" value="NZ_BSNL01000001.1"/>
</dbReference>
<name>A0ABQ5VJX1_9RHOB</name>
<evidence type="ECO:0008006" key="3">
    <source>
        <dbReference type="Google" id="ProtNLM"/>
    </source>
</evidence>
<gene>
    <name evidence="1" type="ORF">GCM10007927_22260</name>
</gene>
<protein>
    <recommendedName>
        <fullName evidence="3">XRE family transcriptional regulator</fullName>
    </recommendedName>
</protein>
<dbReference type="EMBL" id="BSNL01000001">
    <property type="protein sequence ID" value="GLQ27423.1"/>
    <property type="molecule type" value="Genomic_DNA"/>
</dbReference>
<evidence type="ECO:0000313" key="1">
    <source>
        <dbReference type="EMBL" id="GLQ27423.1"/>
    </source>
</evidence>
<reference evidence="1" key="2">
    <citation type="submission" date="2023-01" db="EMBL/GenBank/DDBJ databases">
        <title>Draft genome sequence of Sulfitobacter pacificus strain NBRC 109915.</title>
        <authorList>
            <person name="Sun Q."/>
            <person name="Mori K."/>
        </authorList>
    </citation>
    <scope>NUCLEOTIDE SEQUENCE</scope>
    <source>
        <strain evidence="1">NBRC 109915</strain>
    </source>
</reference>
<organism evidence="1 2">
    <name type="scientific">Sulfitobacter pacificus</name>
    <dbReference type="NCBI Taxonomy" id="1499314"/>
    <lineage>
        <taxon>Bacteria</taxon>
        <taxon>Pseudomonadati</taxon>
        <taxon>Pseudomonadota</taxon>
        <taxon>Alphaproteobacteria</taxon>
        <taxon>Rhodobacterales</taxon>
        <taxon>Roseobacteraceae</taxon>
        <taxon>Sulfitobacter</taxon>
    </lineage>
</organism>
<evidence type="ECO:0000313" key="2">
    <source>
        <dbReference type="Proteomes" id="UP001161388"/>
    </source>
</evidence>
<keyword evidence="2" id="KW-1185">Reference proteome</keyword>
<dbReference type="Proteomes" id="UP001161388">
    <property type="component" value="Unassembled WGS sequence"/>
</dbReference>
<comment type="caution">
    <text evidence="1">The sequence shown here is derived from an EMBL/GenBank/DDBJ whole genome shotgun (WGS) entry which is preliminary data.</text>
</comment>
<reference evidence="1" key="1">
    <citation type="journal article" date="2014" name="Int. J. Syst. Evol. Microbiol.">
        <title>Complete genome of a new Firmicutes species belonging to the dominant human colonic microbiota ('Ruminococcus bicirculans') reveals two chromosomes and a selective capacity to utilize plant glucans.</title>
        <authorList>
            <consortium name="NISC Comparative Sequencing Program"/>
            <person name="Wegmann U."/>
            <person name="Louis P."/>
            <person name="Goesmann A."/>
            <person name="Henrissat B."/>
            <person name="Duncan S.H."/>
            <person name="Flint H.J."/>
        </authorList>
    </citation>
    <scope>NUCLEOTIDE SEQUENCE</scope>
    <source>
        <strain evidence="1">NBRC 109915</strain>
    </source>
</reference>
<proteinExistence type="predicted"/>
<accession>A0ABQ5VJX1</accession>